<dbReference type="EMBL" id="KZ506415">
    <property type="protein sequence ID" value="PKU39763.1"/>
    <property type="molecule type" value="Genomic_DNA"/>
</dbReference>
<feature type="compositionally biased region" description="Basic and acidic residues" evidence="1">
    <location>
        <begin position="55"/>
        <end position="70"/>
    </location>
</feature>
<dbReference type="AlphaFoldDB" id="A0A2I0U1E2"/>
<evidence type="ECO:0000313" key="2">
    <source>
        <dbReference type="EMBL" id="PKU39763.1"/>
    </source>
</evidence>
<reference evidence="3" key="2">
    <citation type="submission" date="2017-12" db="EMBL/GenBank/DDBJ databases">
        <title>Genome sequence of the Bar-tailed Godwit (Limosa lapponica baueri).</title>
        <authorList>
            <person name="Lima N.C.B."/>
            <person name="Parody-Merino A.M."/>
            <person name="Battley P.F."/>
            <person name="Fidler A.E."/>
            <person name="Prosdocimi F."/>
        </authorList>
    </citation>
    <scope>NUCLEOTIDE SEQUENCE [LARGE SCALE GENOMIC DNA]</scope>
</reference>
<dbReference type="Proteomes" id="UP000233556">
    <property type="component" value="Unassembled WGS sequence"/>
</dbReference>
<feature type="compositionally biased region" description="Basic and acidic residues" evidence="1">
    <location>
        <begin position="18"/>
        <end position="36"/>
    </location>
</feature>
<reference evidence="3" key="1">
    <citation type="submission" date="2017-11" db="EMBL/GenBank/DDBJ databases">
        <authorList>
            <person name="Lima N.C."/>
            <person name="Parody-Merino A.M."/>
            <person name="Battley P.F."/>
            <person name="Fidler A.E."/>
            <person name="Prosdocimi F."/>
        </authorList>
    </citation>
    <scope>NUCLEOTIDE SEQUENCE [LARGE SCALE GENOMIC DNA]</scope>
</reference>
<protein>
    <submittedName>
        <fullName evidence="2">Uncharacterized protein</fullName>
    </submittedName>
</protein>
<organism evidence="2 3">
    <name type="scientific">Limosa lapponica baueri</name>
    <dbReference type="NCBI Taxonomy" id="1758121"/>
    <lineage>
        <taxon>Eukaryota</taxon>
        <taxon>Metazoa</taxon>
        <taxon>Chordata</taxon>
        <taxon>Craniata</taxon>
        <taxon>Vertebrata</taxon>
        <taxon>Euteleostomi</taxon>
        <taxon>Archelosauria</taxon>
        <taxon>Archosauria</taxon>
        <taxon>Dinosauria</taxon>
        <taxon>Saurischia</taxon>
        <taxon>Theropoda</taxon>
        <taxon>Coelurosauria</taxon>
        <taxon>Aves</taxon>
        <taxon>Neognathae</taxon>
        <taxon>Neoaves</taxon>
        <taxon>Charadriiformes</taxon>
        <taxon>Scolopacidae</taxon>
        <taxon>Limosa</taxon>
    </lineage>
</organism>
<gene>
    <name evidence="2" type="ORF">llap_9925</name>
</gene>
<proteinExistence type="predicted"/>
<accession>A0A2I0U1E2</accession>
<keyword evidence="3" id="KW-1185">Reference proteome</keyword>
<evidence type="ECO:0000256" key="1">
    <source>
        <dbReference type="SAM" id="MobiDB-lite"/>
    </source>
</evidence>
<sequence length="85" mass="9367">MAGPARSAHCTRYGLDLQAEREEERQPTDLEGNKVPEEDEAAHSGLQKGKIHQAPQKDRTVFSQQEDNHMEGLPLAADSTPELAC</sequence>
<evidence type="ECO:0000313" key="3">
    <source>
        <dbReference type="Proteomes" id="UP000233556"/>
    </source>
</evidence>
<feature type="region of interest" description="Disordered" evidence="1">
    <location>
        <begin position="1"/>
        <end position="85"/>
    </location>
</feature>
<name>A0A2I0U1E2_LIMLA</name>